<dbReference type="AlphaFoldDB" id="A0A812BCP8"/>
<dbReference type="Proteomes" id="UP000597762">
    <property type="component" value="Unassembled WGS sequence"/>
</dbReference>
<sequence>MFGLLVAASFLGHPAGVRCRVADFTPFLITSFHSLVPLPVISSSTTPVSVSDYYNRFGGTAQGSANYGSGTGVIWLDEVNCLGNEISIDQCEKNEWGEHNCVHSEDAGVNCTISITQIFTSPRVHTTQQIESTRVSTTPSTSMHDSVIIQLVGSNDGSAGRVEIFYQEQWGTVCDDQWDNNDARVICRMLGFSDGTSTVGGSYGPGNGSIWLDEVKCSGNEQSITECTSSPWGSTDCKHSEDAGVKCGITSATPSNPLLAIRLVGGNTTSSGRVEINYNNKWGTVCHDKWDDNDARVVCHMLGYSHGIAFNAAKYGMGSGDIWLDEVNCTGSENSIADCPKNSWGVHDCHHGEDAGVDCSTNEIPVRIRLVGGENASSGRVELNLNGEWGTICDDGWDNNDALVICRMLGYVDGIGLSYGWYGAGTGKIFLDEVNCVGNETNIIYCKKQAWESSNCDHGEDASVQCFSQKAMTVAPSIASDVSVRLAGGNSLSRGRVEIHYNGQWGTICDDSWDDRDAQVVCKMLGYVDGSASRTFQAGTGPIWLDQVECQGSEASIEQCVRNRWGIHDCSHSEDAGVECSMTTRIFTTTPSNRGAQGIQQARLIGGNNFTVGRLEVMINNVWGTVCDDNWDDRDATVACRMLGFSSGIGYRNARFGSGTGQIWLDELNCTGTEISLSQCVSSNAGVHDCSHLEDASMQCFRREATEPTIGTASIRLIGGQNTNEGRVEIYHQGQWGTICNNNWDMKEIIVACRMLGFKKGNMLNRIIPGIGIIWLSNVDCSGSEISLEQCSKSDWGVHDCQHEQDVAIICQ</sequence>
<name>A0A812BCP8_ACAPH</name>
<feature type="disulfide bond" evidence="3">
    <location>
        <begin position="781"/>
        <end position="791"/>
    </location>
</feature>
<gene>
    <name evidence="6" type="ORF">SPHA_14981</name>
</gene>
<feature type="disulfide bond" evidence="3">
    <location>
        <begin position="81"/>
        <end position="91"/>
    </location>
</feature>
<feature type="domain" description="SRCR" evidence="5">
    <location>
        <begin position="602"/>
        <end position="701"/>
    </location>
</feature>
<feature type="domain" description="SRCR" evidence="5">
    <location>
        <begin position="60"/>
        <end position="112"/>
    </location>
</feature>
<feature type="disulfide bond" evidence="3">
    <location>
        <begin position="550"/>
        <end position="560"/>
    </location>
</feature>
<feature type="chain" id="PRO_5033053382" evidence="4">
    <location>
        <begin position="20"/>
        <end position="812"/>
    </location>
</feature>
<dbReference type="EMBL" id="CAHIKZ030000517">
    <property type="protein sequence ID" value="CAE1178031.1"/>
    <property type="molecule type" value="Genomic_DNA"/>
</dbReference>
<evidence type="ECO:0000313" key="6">
    <source>
        <dbReference type="EMBL" id="CAE1178031.1"/>
    </source>
</evidence>
<feature type="domain" description="SRCR" evidence="5">
    <location>
        <begin position="149"/>
        <end position="248"/>
    </location>
</feature>
<dbReference type="GO" id="GO:0031638">
    <property type="term" value="P:zymogen activation"/>
    <property type="evidence" value="ECO:0007669"/>
    <property type="project" value="TreeGrafter"/>
</dbReference>
<dbReference type="InterPro" id="IPR001190">
    <property type="entry name" value="SRCR"/>
</dbReference>
<dbReference type="SUPFAM" id="SSF56487">
    <property type="entry name" value="SRCR-like"/>
    <property type="match status" value="7"/>
</dbReference>
<protein>
    <submittedName>
        <fullName evidence="6">DMBT1</fullName>
    </submittedName>
</protein>
<dbReference type="GO" id="GO:0005886">
    <property type="term" value="C:plasma membrane"/>
    <property type="evidence" value="ECO:0007669"/>
    <property type="project" value="TreeGrafter"/>
</dbReference>
<dbReference type="InterPro" id="IPR036772">
    <property type="entry name" value="SRCR-like_dom_sf"/>
</dbReference>
<feature type="disulfide bond" evidence="3">
    <location>
        <begin position="670"/>
        <end position="680"/>
    </location>
</feature>
<feature type="domain" description="SRCR" evidence="5">
    <location>
        <begin position="368"/>
        <end position="467"/>
    </location>
</feature>
<dbReference type="PROSITE" id="PS00420">
    <property type="entry name" value="SRCR_1"/>
    <property type="match status" value="5"/>
</dbReference>
<feature type="disulfide bond" evidence="3">
    <location>
        <begin position="217"/>
        <end position="227"/>
    </location>
</feature>
<comment type="caution">
    <text evidence="6">The sequence shown here is derived from an EMBL/GenBank/DDBJ whole genome shotgun (WGS) entry which is preliminary data.</text>
</comment>
<reference evidence="6" key="1">
    <citation type="submission" date="2021-01" db="EMBL/GenBank/DDBJ databases">
        <authorList>
            <person name="Li R."/>
            <person name="Bekaert M."/>
        </authorList>
    </citation>
    <scope>NUCLEOTIDE SEQUENCE</scope>
    <source>
        <strain evidence="6">Farmed</strain>
    </source>
</reference>
<keyword evidence="4" id="KW-0732">Signal</keyword>
<keyword evidence="1 3" id="KW-1015">Disulfide bond</keyword>
<feature type="signal peptide" evidence="4">
    <location>
        <begin position="1"/>
        <end position="19"/>
    </location>
</feature>
<keyword evidence="2" id="KW-0325">Glycoprotein</keyword>
<feature type="domain" description="SRCR" evidence="5">
    <location>
        <begin position="261"/>
        <end position="360"/>
    </location>
</feature>
<evidence type="ECO:0000256" key="3">
    <source>
        <dbReference type="PROSITE-ProRule" id="PRU00196"/>
    </source>
</evidence>
<comment type="caution">
    <text evidence="3">Lacks conserved residue(s) required for the propagation of feature annotation.</text>
</comment>
<dbReference type="SMART" id="SM00202">
    <property type="entry name" value="SR"/>
    <property type="match status" value="7"/>
</dbReference>
<feature type="domain" description="SRCR" evidence="5">
    <location>
        <begin position="715"/>
        <end position="812"/>
    </location>
</feature>
<feature type="disulfide bond" evidence="3">
    <location>
        <begin position="329"/>
        <end position="339"/>
    </location>
</feature>
<evidence type="ECO:0000256" key="1">
    <source>
        <dbReference type="ARBA" id="ARBA00023157"/>
    </source>
</evidence>
<dbReference type="PROSITE" id="PS50287">
    <property type="entry name" value="SRCR_2"/>
    <property type="match status" value="7"/>
</dbReference>
<evidence type="ECO:0000259" key="5">
    <source>
        <dbReference type="PROSITE" id="PS50287"/>
    </source>
</evidence>
<evidence type="ECO:0000256" key="4">
    <source>
        <dbReference type="SAM" id="SignalP"/>
    </source>
</evidence>
<dbReference type="Pfam" id="PF00530">
    <property type="entry name" value="SRCR"/>
    <property type="match status" value="7"/>
</dbReference>
<dbReference type="FunFam" id="3.10.250.10:FF:000011">
    <property type="entry name" value="Scavenger receptor class A member 5"/>
    <property type="match status" value="6"/>
</dbReference>
<feature type="disulfide bond" evidence="3">
    <location>
        <begin position="436"/>
        <end position="446"/>
    </location>
</feature>
<dbReference type="GO" id="GO:0004252">
    <property type="term" value="F:serine-type endopeptidase activity"/>
    <property type="evidence" value="ECO:0007669"/>
    <property type="project" value="TreeGrafter"/>
</dbReference>
<evidence type="ECO:0000256" key="2">
    <source>
        <dbReference type="ARBA" id="ARBA00023180"/>
    </source>
</evidence>
<dbReference type="Gene3D" id="3.10.250.10">
    <property type="entry name" value="SRCR-like domain"/>
    <property type="match status" value="7"/>
</dbReference>
<feature type="domain" description="SRCR" evidence="5">
    <location>
        <begin position="484"/>
        <end position="581"/>
    </location>
</feature>
<accession>A0A812BCP8</accession>
<dbReference type="OrthoDB" id="6128208at2759"/>
<dbReference type="PANTHER" id="PTHR48071:SF18">
    <property type="entry name" value="DELETED IN MALIGNANT BRAIN TUMORS 1 PROTEIN-RELATED"/>
    <property type="match status" value="1"/>
</dbReference>
<evidence type="ECO:0000313" key="7">
    <source>
        <dbReference type="Proteomes" id="UP000597762"/>
    </source>
</evidence>
<dbReference type="PANTHER" id="PTHR48071">
    <property type="entry name" value="SRCR DOMAIN-CONTAINING PROTEIN"/>
    <property type="match status" value="1"/>
</dbReference>
<proteinExistence type="predicted"/>
<dbReference type="PRINTS" id="PR00258">
    <property type="entry name" value="SPERACTRCPTR"/>
</dbReference>
<organism evidence="6 7">
    <name type="scientific">Acanthosepion pharaonis</name>
    <name type="common">Pharaoh cuttlefish</name>
    <name type="synonym">Sepia pharaonis</name>
    <dbReference type="NCBI Taxonomy" id="158019"/>
    <lineage>
        <taxon>Eukaryota</taxon>
        <taxon>Metazoa</taxon>
        <taxon>Spiralia</taxon>
        <taxon>Lophotrochozoa</taxon>
        <taxon>Mollusca</taxon>
        <taxon>Cephalopoda</taxon>
        <taxon>Coleoidea</taxon>
        <taxon>Decapodiformes</taxon>
        <taxon>Sepiida</taxon>
        <taxon>Sepiina</taxon>
        <taxon>Sepiidae</taxon>
        <taxon>Acanthosepion</taxon>
    </lineage>
</organism>
<keyword evidence="7" id="KW-1185">Reference proteome</keyword>